<evidence type="ECO:0000256" key="1">
    <source>
        <dbReference type="ARBA" id="ARBA00010062"/>
    </source>
</evidence>
<dbReference type="EMBL" id="JBHRTR010000046">
    <property type="protein sequence ID" value="MFC3230514.1"/>
    <property type="molecule type" value="Genomic_DNA"/>
</dbReference>
<dbReference type="PANTHER" id="PTHR30483">
    <property type="entry name" value="LEUCINE-SPECIFIC-BINDING PROTEIN"/>
    <property type="match status" value="1"/>
</dbReference>
<comment type="caution">
    <text evidence="6">The sequence shown here is derived from an EMBL/GenBank/DDBJ whole genome shotgun (WGS) entry which is preliminary data.</text>
</comment>
<keyword evidence="3" id="KW-0813">Transport</keyword>
<dbReference type="Pfam" id="PF13458">
    <property type="entry name" value="Peripla_BP_6"/>
    <property type="match status" value="1"/>
</dbReference>
<dbReference type="InterPro" id="IPR051010">
    <property type="entry name" value="BCAA_transport"/>
</dbReference>
<feature type="chain" id="PRO_5046555878" evidence="4">
    <location>
        <begin position="28"/>
        <end position="394"/>
    </location>
</feature>
<name>A0ABV7L7X4_9PROT</name>
<evidence type="ECO:0000256" key="3">
    <source>
        <dbReference type="ARBA" id="ARBA00022970"/>
    </source>
</evidence>
<evidence type="ECO:0000313" key="7">
    <source>
        <dbReference type="Proteomes" id="UP001595528"/>
    </source>
</evidence>
<accession>A0ABV7L7X4</accession>
<feature type="domain" description="Leucine-binding protein" evidence="5">
    <location>
        <begin position="34"/>
        <end position="367"/>
    </location>
</feature>
<feature type="signal peptide" evidence="4">
    <location>
        <begin position="1"/>
        <end position="27"/>
    </location>
</feature>
<keyword evidence="7" id="KW-1185">Reference proteome</keyword>
<evidence type="ECO:0000256" key="2">
    <source>
        <dbReference type="ARBA" id="ARBA00022729"/>
    </source>
</evidence>
<dbReference type="PANTHER" id="PTHR30483:SF37">
    <property type="entry name" value="ABC TRANSPORTER SUBSTRATE-BINDING PROTEIN"/>
    <property type="match status" value="1"/>
</dbReference>
<dbReference type="Proteomes" id="UP001595528">
    <property type="component" value="Unassembled WGS sequence"/>
</dbReference>
<dbReference type="CDD" id="cd19989">
    <property type="entry name" value="PBP1_SBP-like"/>
    <property type="match status" value="1"/>
</dbReference>
<evidence type="ECO:0000259" key="5">
    <source>
        <dbReference type="Pfam" id="PF13458"/>
    </source>
</evidence>
<evidence type="ECO:0000256" key="4">
    <source>
        <dbReference type="SAM" id="SignalP"/>
    </source>
</evidence>
<dbReference type="Gene3D" id="3.40.50.2300">
    <property type="match status" value="2"/>
</dbReference>
<dbReference type="InterPro" id="IPR028081">
    <property type="entry name" value="Leu-bd"/>
</dbReference>
<keyword evidence="3" id="KW-0029">Amino-acid transport</keyword>
<evidence type="ECO:0000313" key="6">
    <source>
        <dbReference type="EMBL" id="MFC3230514.1"/>
    </source>
</evidence>
<comment type="similarity">
    <text evidence="1">Belongs to the leucine-binding protein family.</text>
</comment>
<gene>
    <name evidence="6" type="ORF">ACFOGJ_24915</name>
</gene>
<keyword evidence="2 4" id="KW-0732">Signal</keyword>
<dbReference type="SUPFAM" id="SSF53822">
    <property type="entry name" value="Periplasmic binding protein-like I"/>
    <property type="match status" value="1"/>
</dbReference>
<reference evidence="7" key="1">
    <citation type="journal article" date="2019" name="Int. J. Syst. Evol. Microbiol.">
        <title>The Global Catalogue of Microorganisms (GCM) 10K type strain sequencing project: providing services to taxonomists for standard genome sequencing and annotation.</title>
        <authorList>
            <consortium name="The Broad Institute Genomics Platform"/>
            <consortium name="The Broad Institute Genome Sequencing Center for Infectious Disease"/>
            <person name="Wu L."/>
            <person name="Ma J."/>
        </authorList>
    </citation>
    <scope>NUCLEOTIDE SEQUENCE [LARGE SCALE GENOMIC DNA]</scope>
    <source>
        <strain evidence="7">KCTC 42964</strain>
    </source>
</reference>
<sequence>MKRVRSAIIGAACAALATAAIHQPVQAEEADAFKIGAVVSFSGPYGIIGESMKRGVELAIEQRGGTVLGKPIEVTWEDSETKPQPAVQKASRLLADGAHMIFGAVSSASTVALQGLVDQRKVPLLVTISADDKITRSDGSRYTFRTSNTLGMELRMAVEFTKARGLKKVYGVGADYAVTRAGWEYYRDQMKELGVEIVGEDFPALGNRDYSVIIDKIANSDAEAAVLIVTGSDAVTFLKQAAQAGLNKDKLLFGPVLQDELLAAAVGPGSVGANSGVRYHFSYDVPANKAFVEAYRAKYGEWPNSFAGEAYDGMSWFLDVIDETGSWDKEAWIDAFAGSTRENSLEGTKVMRACDHQAMQVGLWGEVVKGEPPLPELTMKITDVFQPDVLFPSC</sequence>
<protein>
    <submittedName>
        <fullName evidence="6">ABC transporter substrate-binding protein</fullName>
    </submittedName>
</protein>
<proteinExistence type="inferred from homology"/>
<dbReference type="InterPro" id="IPR028082">
    <property type="entry name" value="Peripla_BP_I"/>
</dbReference>
<dbReference type="RefSeq" id="WP_379905741.1">
    <property type="nucleotide sequence ID" value="NZ_JBHRTR010000046.1"/>
</dbReference>
<organism evidence="6 7">
    <name type="scientific">Marinibaculum pumilum</name>
    <dbReference type="NCBI Taxonomy" id="1766165"/>
    <lineage>
        <taxon>Bacteria</taxon>
        <taxon>Pseudomonadati</taxon>
        <taxon>Pseudomonadota</taxon>
        <taxon>Alphaproteobacteria</taxon>
        <taxon>Rhodospirillales</taxon>
        <taxon>Rhodospirillaceae</taxon>
        <taxon>Marinibaculum</taxon>
    </lineage>
</organism>